<dbReference type="VEuPathDB" id="FungiDB:PC110_g18211"/>
<evidence type="ECO:0000313" key="1">
    <source>
        <dbReference type="EMBL" id="KAG6950243.1"/>
    </source>
</evidence>
<gene>
    <name evidence="1" type="ORF">JG687_00014375</name>
</gene>
<dbReference type="EMBL" id="JAENGZ010001153">
    <property type="protein sequence ID" value="KAG6950243.1"/>
    <property type="molecule type" value="Genomic_DNA"/>
</dbReference>
<dbReference type="Proteomes" id="UP000688947">
    <property type="component" value="Unassembled WGS sequence"/>
</dbReference>
<organism evidence="1 2">
    <name type="scientific">Phytophthora cactorum</name>
    <dbReference type="NCBI Taxonomy" id="29920"/>
    <lineage>
        <taxon>Eukaryota</taxon>
        <taxon>Sar</taxon>
        <taxon>Stramenopiles</taxon>
        <taxon>Oomycota</taxon>
        <taxon>Peronosporomycetes</taxon>
        <taxon>Peronosporales</taxon>
        <taxon>Peronosporaceae</taxon>
        <taxon>Phytophthora</taxon>
    </lineage>
</organism>
<dbReference type="OrthoDB" id="119909at2759"/>
<sequence>MIVYRRTRALQALILPTSLSTGWPITSTCEKKTNRKNVRALAKFTKSGEHGDDFYDYCDDAYYLRECLEVNPDLIRFVEGGMLDEDGFDSIKRPSKGKPLLQSPPAKKLKCELVESVKKLTDKLILFTPSYVDKILKMHQLIEHAENRISFLQSKGESTNALNVGLALYREKLCEMEIAFTKEN</sequence>
<name>A0A8T1TYX5_9STRA</name>
<comment type="caution">
    <text evidence="1">The sequence shown here is derived from an EMBL/GenBank/DDBJ whole genome shotgun (WGS) entry which is preliminary data.</text>
</comment>
<protein>
    <submittedName>
        <fullName evidence="1">Uncharacterized protein</fullName>
    </submittedName>
</protein>
<dbReference type="AlphaFoldDB" id="A0A8T1TYX5"/>
<reference evidence="1" key="1">
    <citation type="submission" date="2021-01" db="EMBL/GenBank/DDBJ databases">
        <title>Phytophthora aleatoria, a newly-described species from Pinus radiata is distinct from Phytophthora cactorum isolates based on comparative genomics.</title>
        <authorList>
            <person name="Mcdougal R."/>
            <person name="Panda P."/>
            <person name="Williams N."/>
            <person name="Studholme D.J."/>
        </authorList>
    </citation>
    <scope>NUCLEOTIDE SEQUENCE</scope>
    <source>
        <strain evidence="1">NZFS 3830</strain>
    </source>
</reference>
<proteinExistence type="predicted"/>
<accession>A0A8T1TYX5</accession>
<evidence type="ECO:0000313" key="2">
    <source>
        <dbReference type="Proteomes" id="UP000688947"/>
    </source>
</evidence>